<dbReference type="Gene3D" id="3.40.50.410">
    <property type="entry name" value="von Willebrand factor, type A domain"/>
    <property type="match status" value="2"/>
</dbReference>
<dbReference type="PROSITE" id="PS50234">
    <property type="entry name" value="VWFA"/>
    <property type="match status" value="2"/>
</dbReference>
<feature type="domain" description="VWFA" evidence="1">
    <location>
        <begin position="201"/>
        <end position="376"/>
    </location>
</feature>
<evidence type="ECO:0000313" key="3">
    <source>
        <dbReference type="RefSeq" id="XP_035825558.1"/>
    </source>
</evidence>
<dbReference type="PRINTS" id="PR00453">
    <property type="entry name" value="VWFADOMAIN"/>
</dbReference>
<dbReference type="GeneID" id="101859934"/>
<dbReference type="InterPro" id="IPR050525">
    <property type="entry name" value="ECM_Assembly_Org"/>
</dbReference>
<dbReference type="CDD" id="cd01450">
    <property type="entry name" value="vWFA_subfamily_ECM"/>
    <property type="match status" value="2"/>
</dbReference>
<dbReference type="SMART" id="SM00327">
    <property type="entry name" value="VWA"/>
    <property type="match status" value="2"/>
</dbReference>
<dbReference type="SUPFAM" id="SSF53300">
    <property type="entry name" value="vWA-like"/>
    <property type="match status" value="2"/>
</dbReference>
<feature type="domain" description="VWFA" evidence="1">
    <location>
        <begin position="1"/>
        <end position="171"/>
    </location>
</feature>
<name>A0ABM1VT16_APLCA</name>
<dbReference type="InterPro" id="IPR002035">
    <property type="entry name" value="VWF_A"/>
</dbReference>
<gene>
    <name evidence="3" type="primary">LOC101859934</name>
</gene>
<dbReference type="PANTHER" id="PTHR24020">
    <property type="entry name" value="COLLAGEN ALPHA"/>
    <property type="match status" value="1"/>
</dbReference>
<keyword evidence="2" id="KW-1185">Reference proteome</keyword>
<dbReference type="InterPro" id="IPR036465">
    <property type="entry name" value="vWFA_dom_sf"/>
</dbReference>
<reference evidence="3" key="1">
    <citation type="submission" date="2025-08" db="UniProtKB">
        <authorList>
            <consortium name="RefSeq"/>
        </authorList>
    </citation>
    <scope>IDENTIFICATION</scope>
</reference>
<dbReference type="PANTHER" id="PTHR24020:SF87">
    <property type="entry name" value="COLLAGEN ALPHA-1(VI) CHAIN-LIKE"/>
    <property type="match status" value="1"/>
</dbReference>
<organism evidence="2 3">
    <name type="scientific">Aplysia californica</name>
    <name type="common">California sea hare</name>
    <dbReference type="NCBI Taxonomy" id="6500"/>
    <lineage>
        <taxon>Eukaryota</taxon>
        <taxon>Metazoa</taxon>
        <taxon>Spiralia</taxon>
        <taxon>Lophotrochozoa</taxon>
        <taxon>Mollusca</taxon>
        <taxon>Gastropoda</taxon>
        <taxon>Heterobranchia</taxon>
        <taxon>Euthyneura</taxon>
        <taxon>Tectipleura</taxon>
        <taxon>Aplysiida</taxon>
        <taxon>Aplysioidea</taxon>
        <taxon>Aplysiidae</taxon>
        <taxon>Aplysia</taxon>
    </lineage>
</organism>
<evidence type="ECO:0000313" key="2">
    <source>
        <dbReference type="Proteomes" id="UP000694888"/>
    </source>
</evidence>
<proteinExistence type="predicted"/>
<accession>A0ABM1VT16</accession>
<protein>
    <submittedName>
        <fullName evidence="3">Cartilage matrix protein</fullName>
    </submittedName>
</protein>
<sequence length="392" mass="42679">MFLLEDSRNIQSTSFREMISFVKGLVAQFDISAAGTKVALATFGKKLNTEFDFGAYNSLAEVEHALDYVHLENGDETNIGKAISYAHSTLISHQRPGVPHKLIIIINGASSDQKEASKAAYLAREDGVEIIVIGIGSQNNTQLQDMASKPASNYLFPVTEFPKLSSIGDQVKQKTCPGAGPTDTPTDQSTAEQECQLRPAEVVFVLDESSSIFIPDFLKQLAFVSNLINLFNIGKDKTRVAVVSFSTNATVDFHLDEYDEKSELKERIGKIRYTGGSTNTGDALKLVNDSVLTSEHGIRSDVRHVVIVITDGRSENYIDTQVQAEALKDSGALVFAIGVGSYVDDLELQGIASTPSDHYLFKTTGYDALPSIKDTLAIRACGQTIQQTIGRR</sequence>
<dbReference type="RefSeq" id="XP_035825558.1">
    <property type="nucleotide sequence ID" value="XM_035969665.1"/>
</dbReference>
<dbReference type="Proteomes" id="UP000694888">
    <property type="component" value="Unplaced"/>
</dbReference>
<evidence type="ECO:0000259" key="1">
    <source>
        <dbReference type="PROSITE" id="PS50234"/>
    </source>
</evidence>
<dbReference type="Pfam" id="PF00092">
    <property type="entry name" value="VWA"/>
    <property type="match status" value="2"/>
</dbReference>